<reference evidence="1" key="1">
    <citation type="submission" date="2023-06" db="EMBL/GenBank/DDBJ databases">
        <authorList>
            <person name="Kurt Z."/>
        </authorList>
    </citation>
    <scope>NUCLEOTIDE SEQUENCE</scope>
</reference>
<evidence type="ECO:0000313" key="3">
    <source>
        <dbReference type="Proteomes" id="UP001642409"/>
    </source>
</evidence>
<sequence>MKITNNEKFDLSALSRVQTKRRLSIQLSNQLVSLNQDLFNADEIIMIKCEVQADSTRFTKLFFDDCSFLNSQLINSNQIIVKQNKQSTQQFQAEELIVHNSEIQLFNQKTVEAVDSKITISENNSIISFIATNCQLFKFNSLQLKKLQWFIYDCKYEHERTAKNAIQKLIQVKRQNEDKVKKLKEKYTLLTQINSKKLVFTKIIRMLQVLAQYMTNYTSVNE</sequence>
<name>A0AA86UVB7_9EUKA</name>
<accession>A0AA86UVB7</accession>
<keyword evidence="3" id="KW-1185">Reference proteome</keyword>
<proteinExistence type="predicted"/>
<dbReference type="EMBL" id="CAXDID020001122">
    <property type="protein sequence ID" value="CAL6116919.1"/>
    <property type="molecule type" value="Genomic_DNA"/>
</dbReference>
<evidence type="ECO:0000313" key="1">
    <source>
        <dbReference type="EMBL" id="CAI9966267.1"/>
    </source>
</evidence>
<dbReference type="EMBL" id="CATOUU010001003">
    <property type="protein sequence ID" value="CAI9966267.1"/>
    <property type="molecule type" value="Genomic_DNA"/>
</dbReference>
<organism evidence="1">
    <name type="scientific">Hexamita inflata</name>
    <dbReference type="NCBI Taxonomy" id="28002"/>
    <lineage>
        <taxon>Eukaryota</taxon>
        <taxon>Metamonada</taxon>
        <taxon>Diplomonadida</taxon>
        <taxon>Hexamitidae</taxon>
        <taxon>Hexamitinae</taxon>
        <taxon>Hexamita</taxon>
    </lineage>
</organism>
<reference evidence="2 3" key="2">
    <citation type="submission" date="2024-07" db="EMBL/GenBank/DDBJ databases">
        <authorList>
            <person name="Akdeniz Z."/>
        </authorList>
    </citation>
    <scope>NUCLEOTIDE SEQUENCE [LARGE SCALE GENOMIC DNA]</scope>
</reference>
<gene>
    <name evidence="1" type="ORF">HINF_LOCUS53912</name>
    <name evidence="2" type="ORF">HINF_LOCUS79247</name>
</gene>
<dbReference type="Proteomes" id="UP001642409">
    <property type="component" value="Unassembled WGS sequence"/>
</dbReference>
<comment type="caution">
    <text evidence="1">The sequence shown here is derived from an EMBL/GenBank/DDBJ whole genome shotgun (WGS) entry which is preliminary data.</text>
</comment>
<protein>
    <submittedName>
        <fullName evidence="2">Hypothetical_protein</fullName>
    </submittedName>
</protein>
<evidence type="ECO:0000313" key="2">
    <source>
        <dbReference type="EMBL" id="CAL6116919.1"/>
    </source>
</evidence>
<dbReference type="AlphaFoldDB" id="A0AA86UVB7"/>